<dbReference type="GO" id="GO:0009103">
    <property type="term" value="P:lipopolysaccharide biosynthetic process"/>
    <property type="evidence" value="ECO:0007669"/>
    <property type="project" value="TreeGrafter"/>
</dbReference>
<keyword evidence="4 8" id="KW-0812">Transmembrane</keyword>
<comment type="caution">
    <text evidence="9">The sequence shown here is derived from an EMBL/GenBank/DDBJ whole genome shotgun (WGS) entry which is preliminary data.</text>
</comment>
<feature type="transmembrane region" description="Helical" evidence="8">
    <location>
        <begin position="297"/>
        <end position="327"/>
    </location>
</feature>
<evidence type="ECO:0000256" key="4">
    <source>
        <dbReference type="ARBA" id="ARBA00022692"/>
    </source>
</evidence>
<feature type="transmembrane region" description="Helical" evidence="8">
    <location>
        <begin position="255"/>
        <end position="276"/>
    </location>
</feature>
<feature type="transmembrane region" description="Helical" evidence="8">
    <location>
        <begin position="116"/>
        <end position="137"/>
    </location>
</feature>
<evidence type="ECO:0000313" key="9">
    <source>
        <dbReference type="EMBL" id="KUO96268.1"/>
    </source>
</evidence>
<dbReference type="CDD" id="cd06853">
    <property type="entry name" value="GT_WecA_like"/>
    <property type="match status" value="1"/>
</dbReference>
<dbReference type="InterPro" id="IPR000715">
    <property type="entry name" value="Glycosyl_transferase_4"/>
</dbReference>
<evidence type="ECO:0000256" key="2">
    <source>
        <dbReference type="ARBA" id="ARBA00022475"/>
    </source>
</evidence>
<feature type="transmembrane region" description="Helical" evidence="8">
    <location>
        <begin position="231"/>
        <end position="249"/>
    </location>
</feature>
<comment type="cofactor">
    <cofactor evidence="7">
        <name>Mg(2+)</name>
        <dbReference type="ChEBI" id="CHEBI:18420"/>
    </cofactor>
</comment>
<feature type="binding site" evidence="7">
    <location>
        <position position="230"/>
    </location>
    <ligand>
        <name>Mg(2+)</name>
        <dbReference type="ChEBI" id="CHEBI:18420"/>
    </ligand>
</feature>
<feature type="transmembrane region" description="Helical" evidence="8">
    <location>
        <begin position="48"/>
        <end position="69"/>
    </location>
</feature>
<dbReference type="PANTHER" id="PTHR22926">
    <property type="entry name" value="PHOSPHO-N-ACETYLMURAMOYL-PENTAPEPTIDE-TRANSFERASE"/>
    <property type="match status" value="1"/>
</dbReference>
<dbReference type="GO" id="GO:0071555">
    <property type="term" value="P:cell wall organization"/>
    <property type="evidence" value="ECO:0007669"/>
    <property type="project" value="TreeGrafter"/>
</dbReference>
<dbReference type="GO" id="GO:0044038">
    <property type="term" value="P:cell wall macromolecule biosynthetic process"/>
    <property type="evidence" value="ECO:0007669"/>
    <property type="project" value="TreeGrafter"/>
</dbReference>
<dbReference type="Pfam" id="PF00953">
    <property type="entry name" value="Glycos_transf_4"/>
    <property type="match status" value="1"/>
</dbReference>
<sequence length="330" mass="35750">MGGSPLFLDVVSALLSFLFAFAFVPAMRHIAIKTGFVDLPTERKAHKNPLPMLGGAAMLVAFMLSTILVRHDFLHATWRTDKPFIGMAAGALLMFIVGMVDDYAKTRRKEFPAWPKFAAQIVAASFLVASGVVIRGIEDPVHGAYFITFSPWIRDFLTIVWVVGIVNVFNFLDGMDGLAGGIAAISATTLMIISTIKGDSTSAILAASLIGVTLAFLRYNFYPARIIMGDAGSTFLGYVLAAIAVMGAFKSATVVSIFVPILALGVPIFDALYVVLRRARERRPLHKADRTHGHYRLMASGLTQIQTVSVMYLVALAFCLASILIAITTR</sequence>
<keyword evidence="5 8" id="KW-1133">Transmembrane helix</keyword>
<reference evidence="9 10" key="1">
    <citation type="submission" date="2015-12" db="EMBL/GenBank/DDBJ databases">
        <title>Draft genome sequence of Acidibacillus ferrooxidans ITV001, isolated from a chalcopyrite acid mine drainage site in Brazil.</title>
        <authorList>
            <person name="Dall'Agnol H."/>
            <person name="Nancucheo I."/>
            <person name="Johnson B."/>
            <person name="Oliveira R."/>
            <person name="Leite L."/>
            <person name="Pylro V."/>
            <person name="Nunes G.L."/>
            <person name="Tzotzos G."/>
            <person name="Fernandes G.R."/>
            <person name="Dutra J."/>
            <person name="Orellana S.C."/>
            <person name="Oliveira G."/>
        </authorList>
    </citation>
    <scope>NUCLEOTIDE SEQUENCE [LARGE SCALE GENOMIC DNA]</scope>
    <source>
        <strain evidence="10">ITV01</strain>
    </source>
</reference>
<keyword evidence="10" id="KW-1185">Reference proteome</keyword>
<feature type="transmembrane region" description="Helical" evidence="8">
    <location>
        <begin position="143"/>
        <end position="166"/>
    </location>
</feature>
<evidence type="ECO:0000313" key="10">
    <source>
        <dbReference type="Proteomes" id="UP000053557"/>
    </source>
</evidence>
<gene>
    <name evidence="9" type="ORF">ATW55_03350</name>
</gene>
<feature type="transmembrane region" description="Helical" evidence="8">
    <location>
        <begin position="6"/>
        <end position="27"/>
    </location>
</feature>
<comment type="subcellular location">
    <subcellularLocation>
        <location evidence="1">Cell membrane</location>
        <topology evidence="1">Multi-pass membrane protein</topology>
    </subcellularLocation>
</comment>
<evidence type="ECO:0000256" key="1">
    <source>
        <dbReference type="ARBA" id="ARBA00004651"/>
    </source>
</evidence>
<dbReference type="Proteomes" id="UP000053557">
    <property type="component" value="Unassembled WGS sequence"/>
</dbReference>
<dbReference type="GO" id="GO:0016780">
    <property type="term" value="F:phosphotransferase activity, for other substituted phosphate groups"/>
    <property type="evidence" value="ECO:0007669"/>
    <property type="project" value="InterPro"/>
</dbReference>
<evidence type="ECO:0000256" key="5">
    <source>
        <dbReference type="ARBA" id="ARBA00022989"/>
    </source>
</evidence>
<evidence type="ECO:0000256" key="3">
    <source>
        <dbReference type="ARBA" id="ARBA00022679"/>
    </source>
</evidence>
<feature type="transmembrane region" description="Helical" evidence="8">
    <location>
        <begin position="178"/>
        <end position="196"/>
    </location>
</feature>
<keyword evidence="7" id="KW-0460">Magnesium</keyword>
<keyword evidence="7" id="KW-0479">Metal-binding</keyword>
<feature type="transmembrane region" description="Helical" evidence="8">
    <location>
        <begin position="202"/>
        <end position="219"/>
    </location>
</feature>
<evidence type="ECO:0000256" key="6">
    <source>
        <dbReference type="ARBA" id="ARBA00023136"/>
    </source>
</evidence>
<evidence type="ECO:0000256" key="7">
    <source>
        <dbReference type="PIRSR" id="PIRSR600715-1"/>
    </source>
</evidence>
<dbReference type="AlphaFoldDB" id="A0A101XRM8"/>
<keyword evidence="2" id="KW-1003">Cell membrane</keyword>
<accession>A0A101XRM8</accession>
<name>A0A101XRM8_9BACL</name>
<evidence type="ECO:0000256" key="8">
    <source>
        <dbReference type="SAM" id="Phobius"/>
    </source>
</evidence>
<keyword evidence="3 9" id="KW-0808">Transferase</keyword>
<proteinExistence type="predicted"/>
<feature type="transmembrane region" description="Helical" evidence="8">
    <location>
        <begin position="84"/>
        <end position="104"/>
    </location>
</feature>
<dbReference type="GO" id="GO:0046872">
    <property type="term" value="F:metal ion binding"/>
    <property type="evidence" value="ECO:0007669"/>
    <property type="project" value="UniProtKB-KW"/>
</dbReference>
<dbReference type="PANTHER" id="PTHR22926:SF3">
    <property type="entry name" value="UNDECAPRENYL-PHOSPHATE ALPHA-N-ACETYLGLUCOSAMINYL 1-PHOSPHATE TRANSFERASE"/>
    <property type="match status" value="1"/>
</dbReference>
<protein>
    <submittedName>
        <fullName evidence="9">UDP-phosphate N-acetylgalactosaminyl-1-phosphate transferase</fullName>
    </submittedName>
</protein>
<keyword evidence="6 8" id="KW-0472">Membrane</keyword>
<feature type="binding site" evidence="7">
    <location>
        <position position="170"/>
    </location>
    <ligand>
        <name>Mg(2+)</name>
        <dbReference type="ChEBI" id="CHEBI:18420"/>
    </ligand>
</feature>
<dbReference type="GO" id="GO:0005886">
    <property type="term" value="C:plasma membrane"/>
    <property type="evidence" value="ECO:0007669"/>
    <property type="project" value="UniProtKB-SubCell"/>
</dbReference>
<dbReference type="EMBL" id="LPVJ01000019">
    <property type="protein sequence ID" value="KUO96268.1"/>
    <property type="molecule type" value="Genomic_DNA"/>
</dbReference>
<organism evidence="9 10">
    <name type="scientific">Ferroacidibacillus organovorans</name>
    <dbReference type="NCBI Taxonomy" id="1765683"/>
    <lineage>
        <taxon>Bacteria</taxon>
        <taxon>Bacillati</taxon>
        <taxon>Bacillota</taxon>
        <taxon>Bacilli</taxon>
        <taxon>Bacillales</taxon>
        <taxon>Alicyclobacillaceae</taxon>
        <taxon>Ferroacidibacillus</taxon>
    </lineage>
</organism>